<sequence>MCIKQQEMVRQYNLWDDLAKSNEVLVKLADSYKIVAALKDVQYKAEEAKLITQLAEMDAINYGLFKQAYTASLDVSKFLDKYEMSKLLRGHMMLKGHA</sequence>
<accession>A0AAU9RRH6</accession>
<evidence type="ECO:0000313" key="2">
    <source>
        <dbReference type="Proteomes" id="UP000836841"/>
    </source>
</evidence>
<dbReference type="SUPFAM" id="SSF75620">
    <property type="entry name" value="Release factor"/>
    <property type="match status" value="1"/>
</dbReference>
<name>A0AAU9RRH6_THLAR</name>
<keyword evidence="2" id="KW-1185">Reference proteome</keyword>
<dbReference type="AlphaFoldDB" id="A0AAU9RRH6"/>
<protein>
    <submittedName>
        <fullName evidence="1">Uncharacterized protein</fullName>
    </submittedName>
</protein>
<dbReference type="Proteomes" id="UP000836841">
    <property type="component" value="Unassembled WGS sequence"/>
</dbReference>
<dbReference type="InterPro" id="IPR045853">
    <property type="entry name" value="Pep_chain_release_fac_I_sf"/>
</dbReference>
<organism evidence="1 2">
    <name type="scientific">Thlaspi arvense</name>
    <name type="common">Field penny-cress</name>
    <dbReference type="NCBI Taxonomy" id="13288"/>
    <lineage>
        <taxon>Eukaryota</taxon>
        <taxon>Viridiplantae</taxon>
        <taxon>Streptophyta</taxon>
        <taxon>Embryophyta</taxon>
        <taxon>Tracheophyta</taxon>
        <taxon>Spermatophyta</taxon>
        <taxon>Magnoliopsida</taxon>
        <taxon>eudicotyledons</taxon>
        <taxon>Gunneridae</taxon>
        <taxon>Pentapetalae</taxon>
        <taxon>rosids</taxon>
        <taxon>malvids</taxon>
        <taxon>Brassicales</taxon>
        <taxon>Brassicaceae</taxon>
        <taxon>Thlaspideae</taxon>
        <taxon>Thlaspi</taxon>
    </lineage>
</organism>
<dbReference type="PANTHER" id="PTHR43116:SF4">
    <property type="entry name" value="PEPTIDE CHAIN RELEASE FACTOR PRFB3, CHLOROPLASTIC"/>
    <property type="match status" value="1"/>
</dbReference>
<reference evidence="1 2" key="1">
    <citation type="submission" date="2022-03" db="EMBL/GenBank/DDBJ databases">
        <authorList>
            <person name="Nunn A."/>
            <person name="Chopra R."/>
            <person name="Nunn A."/>
            <person name="Contreras Garrido A."/>
        </authorList>
    </citation>
    <scope>NUCLEOTIDE SEQUENCE [LARGE SCALE GENOMIC DNA]</scope>
</reference>
<comment type="caution">
    <text evidence="1">The sequence shown here is derived from an EMBL/GenBank/DDBJ whole genome shotgun (WGS) entry which is preliminary data.</text>
</comment>
<dbReference type="EMBL" id="CAJVSB020000368">
    <property type="protein sequence ID" value="CAH2050013.1"/>
    <property type="molecule type" value="Genomic_DNA"/>
</dbReference>
<gene>
    <name evidence="1" type="ORF">TAV2_LOCUS8473</name>
</gene>
<evidence type="ECO:0000313" key="1">
    <source>
        <dbReference type="EMBL" id="CAH2050013.1"/>
    </source>
</evidence>
<proteinExistence type="predicted"/>
<dbReference type="PANTHER" id="PTHR43116">
    <property type="entry name" value="PEPTIDE CHAIN RELEASE FACTOR 2"/>
    <property type="match status" value="1"/>
</dbReference>